<protein>
    <submittedName>
        <fullName evidence="1">Uncharacterized protein</fullName>
    </submittedName>
</protein>
<name>A0A7W5ZYP4_9SPHN</name>
<dbReference type="RefSeq" id="WP_183612962.1">
    <property type="nucleotide sequence ID" value="NZ_JACICY010000004.1"/>
</dbReference>
<dbReference type="Proteomes" id="UP000562395">
    <property type="component" value="Unassembled WGS sequence"/>
</dbReference>
<keyword evidence="2" id="KW-1185">Reference proteome</keyword>
<dbReference type="EMBL" id="JACICY010000004">
    <property type="protein sequence ID" value="MBB3860692.1"/>
    <property type="molecule type" value="Genomic_DNA"/>
</dbReference>
<organism evidence="1 2">
    <name type="scientific">Novosphingobium hassiacum</name>
    <dbReference type="NCBI Taxonomy" id="173676"/>
    <lineage>
        <taxon>Bacteria</taxon>
        <taxon>Pseudomonadati</taxon>
        <taxon>Pseudomonadota</taxon>
        <taxon>Alphaproteobacteria</taxon>
        <taxon>Sphingomonadales</taxon>
        <taxon>Sphingomonadaceae</taxon>
        <taxon>Novosphingobium</taxon>
    </lineage>
</organism>
<accession>A0A7W5ZYP4</accession>
<reference evidence="1 2" key="1">
    <citation type="submission" date="2020-08" db="EMBL/GenBank/DDBJ databases">
        <title>Genomic Encyclopedia of Type Strains, Phase IV (KMG-IV): sequencing the most valuable type-strain genomes for metagenomic binning, comparative biology and taxonomic classification.</title>
        <authorList>
            <person name="Goeker M."/>
        </authorList>
    </citation>
    <scope>NUCLEOTIDE SEQUENCE [LARGE SCALE GENOMIC DNA]</scope>
    <source>
        <strain evidence="1 2">DSM 14552</strain>
    </source>
</reference>
<evidence type="ECO:0000313" key="2">
    <source>
        <dbReference type="Proteomes" id="UP000562395"/>
    </source>
</evidence>
<sequence>MKKILGGVLFGAVSTLGLVDDANAQSVPNYGNYEGLDGNFRIGVQLAAPAFGLPNVERSFEQSTIDEITSYLDPFEIAAYINQPTLGAIYSQVGRISGVFDLQGVPVIAGYAENSSVLTLRFVDPGTGNTISAGAGNVCSFTYNGATRQESFNQFDTEVDDGSSATAQRITQCLGTARSRFSPVDPLVGNPFSLQGTMARSALDLTEGDSLVEIDPAAGANSAGDPWIIGGQFASGSAGRFDITRIDARIAKGWRVFEGNRARLKLDLPFSFTRIKGATAYNGQIGLALEVPIKTNWSLEPRVSYGIVYSADQGSVGHIAQGSVASRYVIRGLGRGQLVIGNMVGYSATLKTPGDINLNPDVKNWLFRNGAAYELPLKMRVMDRATSLRASYTFTNFAGDKLYNNNFHEGTISFGLRGREDTPKQFRDVMRLIFSTVQAKGFSTYTAGLGFRF</sequence>
<comment type="caution">
    <text evidence="1">The sequence shown here is derived from an EMBL/GenBank/DDBJ whole genome shotgun (WGS) entry which is preliminary data.</text>
</comment>
<proteinExistence type="predicted"/>
<gene>
    <name evidence="1" type="ORF">GGQ88_001961</name>
</gene>
<evidence type="ECO:0000313" key="1">
    <source>
        <dbReference type="EMBL" id="MBB3860692.1"/>
    </source>
</evidence>
<dbReference type="AlphaFoldDB" id="A0A7W5ZYP4"/>